<feature type="domain" description="ATP-dependent RNA helicase SUV3 DEXQ-box helicase" evidence="2">
    <location>
        <begin position="220"/>
        <end position="266"/>
    </location>
</feature>
<dbReference type="STRING" id="3880.G7IYM2"/>
<dbReference type="EnsemblPlants" id="AES68684">
    <property type="protein sequence ID" value="AES68684"/>
    <property type="gene ID" value="MTR_3g013660"/>
</dbReference>
<protein>
    <recommendedName>
        <fullName evidence="2">ATP-dependent RNA helicase SUV3 DEXQ-box helicase domain-containing protein</fullName>
    </recommendedName>
</protein>
<accession>G7IYM2</accession>
<feature type="compositionally biased region" description="Polar residues" evidence="1">
    <location>
        <begin position="131"/>
        <end position="153"/>
    </location>
</feature>
<evidence type="ECO:0000313" key="4">
    <source>
        <dbReference type="EnsemblPlants" id="AES68684"/>
    </source>
</evidence>
<dbReference type="Proteomes" id="UP000002051">
    <property type="component" value="Chromosome 3"/>
</dbReference>
<gene>
    <name evidence="3" type="ordered locus">MTR_3g013660</name>
</gene>
<keyword evidence="5" id="KW-1185">Reference proteome</keyword>
<dbReference type="AlphaFoldDB" id="G7IYM2"/>
<organism evidence="3 5">
    <name type="scientific">Medicago truncatula</name>
    <name type="common">Barrel medic</name>
    <name type="synonym">Medicago tribuloides</name>
    <dbReference type="NCBI Taxonomy" id="3880"/>
    <lineage>
        <taxon>Eukaryota</taxon>
        <taxon>Viridiplantae</taxon>
        <taxon>Streptophyta</taxon>
        <taxon>Embryophyta</taxon>
        <taxon>Tracheophyta</taxon>
        <taxon>Spermatophyta</taxon>
        <taxon>Magnoliopsida</taxon>
        <taxon>eudicotyledons</taxon>
        <taxon>Gunneridae</taxon>
        <taxon>Pentapetalae</taxon>
        <taxon>rosids</taxon>
        <taxon>fabids</taxon>
        <taxon>Fabales</taxon>
        <taxon>Fabaceae</taxon>
        <taxon>Papilionoideae</taxon>
        <taxon>50 kb inversion clade</taxon>
        <taxon>NPAAA clade</taxon>
        <taxon>Hologalegina</taxon>
        <taxon>IRL clade</taxon>
        <taxon>Trifolieae</taxon>
        <taxon>Medicago</taxon>
    </lineage>
</organism>
<dbReference type="PaxDb" id="3880-AES68684"/>
<dbReference type="Gene3D" id="3.40.50.300">
    <property type="entry name" value="P-loop containing nucleotide triphosphate hydrolases"/>
    <property type="match status" value="1"/>
</dbReference>
<reference evidence="4" key="3">
    <citation type="submission" date="2015-04" db="UniProtKB">
        <authorList>
            <consortium name="EnsemblPlants"/>
        </authorList>
    </citation>
    <scope>IDENTIFICATION</scope>
    <source>
        <strain evidence="4">cv. Jemalong A17</strain>
    </source>
</reference>
<evidence type="ECO:0000256" key="1">
    <source>
        <dbReference type="SAM" id="MobiDB-lite"/>
    </source>
</evidence>
<dbReference type="InterPro" id="IPR055206">
    <property type="entry name" value="DEXQc_SUV3"/>
</dbReference>
<dbReference type="HOGENOM" id="CLU_623143_0_0_1"/>
<proteinExistence type="predicted"/>
<evidence type="ECO:0000313" key="5">
    <source>
        <dbReference type="Proteomes" id="UP000002051"/>
    </source>
</evidence>
<name>G7IYM2_MEDTR</name>
<dbReference type="eggNOG" id="KOG0953">
    <property type="taxonomic scope" value="Eukaryota"/>
</dbReference>
<sequence>MDLYYSPKFFVKYSRKITSSGRTDCGCTLICKVLLGFEFCVGDVKTLAANLHTKTESKKLASNFFFLQYSHNSKTHTNSSQLIQTHNNITDNQHQHHSKTNPPSATHHRSTKADPDGTTTIDAIFHRTGPFPTSVQRTESEPNQKGQQRTGFIQSGRIVPCHGTDPGSIPGWCIFEGAMMIISVVFGNITSPETLDENNAKKRNCCSPLRLLTMKVFDEVNESYDMTIVDEIQMMADSYSGYACTRVLIGLKDDELHLYTEDELCEQKLYERFKQLVVEAKTLLGNVYLPPEIRSQQVNLFNDQSTSVTKFLLFQQIAGSDRIYKIANPLEKIEGLSLENRFNLYLQQCSVRRSQLPGNMSMGMLKCSVQNDSGLLDLRVGIEYYRHIFGYQAILMRKTFYMQRKMRQWLQTLHLLGQSLVKAGWKPEARNRGKPKAGKK</sequence>
<dbReference type="InterPro" id="IPR027417">
    <property type="entry name" value="P-loop_NTPase"/>
</dbReference>
<dbReference type="EMBL" id="CM001219">
    <property type="protein sequence ID" value="AES68684.1"/>
    <property type="molecule type" value="Genomic_DNA"/>
</dbReference>
<reference evidence="3 5" key="1">
    <citation type="journal article" date="2011" name="Nature">
        <title>The Medicago genome provides insight into the evolution of rhizobial symbioses.</title>
        <authorList>
            <person name="Young N.D."/>
            <person name="Debelle F."/>
            <person name="Oldroyd G.E."/>
            <person name="Geurts R."/>
            <person name="Cannon S.B."/>
            <person name="Udvardi M.K."/>
            <person name="Benedito V.A."/>
            <person name="Mayer K.F."/>
            <person name="Gouzy J."/>
            <person name="Schoof H."/>
            <person name="Van de Peer Y."/>
            <person name="Proost S."/>
            <person name="Cook D.R."/>
            <person name="Meyers B.C."/>
            <person name="Spannagl M."/>
            <person name="Cheung F."/>
            <person name="De Mita S."/>
            <person name="Krishnakumar V."/>
            <person name="Gundlach H."/>
            <person name="Zhou S."/>
            <person name="Mudge J."/>
            <person name="Bharti A.K."/>
            <person name="Murray J.D."/>
            <person name="Naoumkina M.A."/>
            <person name="Rosen B."/>
            <person name="Silverstein K.A."/>
            <person name="Tang H."/>
            <person name="Rombauts S."/>
            <person name="Zhao P.X."/>
            <person name="Zhou P."/>
            <person name="Barbe V."/>
            <person name="Bardou P."/>
            <person name="Bechner M."/>
            <person name="Bellec A."/>
            <person name="Berger A."/>
            <person name="Berges H."/>
            <person name="Bidwell S."/>
            <person name="Bisseling T."/>
            <person name="Choisne N."/>
            <person name="Couloux A."/>
            <person name="Denny R."/>
            <person name="Deshpande S."/>
            <person name="Dai X."/>
            <person name="Doyle J.J."/>
            <person name="Dudez A.M."/>
            <person name="Farmer A.D."/>
            <person name="Fouteau S."/>
            <person name="Franken C."/>
            <person name="Gibelin C."/>
            <person name="Gish J."/>
            <person name="Goldstein S."/>
            <person name="Gonzalez A.J."/>
            <person name="Green P.J."/>
            <person name="Hallab A."/>
            <person name="Hartog M."/>
            <person name="Hua A."/>
            <person name="Humphray S.J."/>
            <person name="Jeong D.H."/>
            <person name="Jing Y."/>
            <person name="Jocker A."/>
            <person name="Kenton S.M."/>
            <person name="Kim D.J."/>
            <person name="Klee K."/>
            <person name="Lai H."/>
            <person name="Lang C."/>
            <person name="Lin S."/>
            <person name="Macmil S.L."/>
            <person name="Magdelenat G."/>
            <person name="Matthews L."/>
            <person name="McCorrison J."/>
            <person name="Monaghan E.L."/>
            <person name="Mun J.H."/>
            <person name="Najar F.Z."/>
            <person name="Nicholson C."/>
            <person name="Noirot C."/>
            <person name="O'Bleness M."/>
            <person name="Paule C.R."/>
            <person name="Poulain J."/>
            <person name="Prion F."/>
            <person name="Qin B."/>
            <person name="Qu C."/>
            <person name="Retzel E.F."/>
            <person name="Riddle C."/>
            <person name="Sallet E."/>
            <person name="Samain S."/>
            <person name="Samson N."/>
            <person name="Sanders I."/>
            <person name="Saurat O."/>
            <person name="Scarpelli C."/>
            <person name="Schiex T."/>
            <person name="Segurens B."/>
            <person name="Severin A.J."/>
            <person name="Sherrier D.J."/>
            <person name="Shi R."/>
            <person name="Sims S."/>
            <person name="Singer S.R."/>
            <person name="Sinharoy S."/>
            <person name="Sterck L."/>
            <person name="Viollet A."/>
            <person name="Wang B.B."/>
            <person name="Wang K."/>
            <person name="Wang M."/>
            <person name="Wang X."/>
            <person name="Warfsmann J."/>
            <person name="Weissenbach J."/>
            <person name="White D.D."/>
            <person name="White J.D."/>
            <person name="Wiley G.B."/>
            <person name="Wincker P."/>
            <person name="Xing Y."/>
            <person name="Yang L."/>
            <person name="Yao Z."/>
            <person name="Ying F."/>
            <person name="Zhai J."/>
            <person name="Zhou L."/>
            <person name="Zuber A."/>
            <person name="Denarie J."/>
            <person name="Dixon R.A."/>
            <person name="May G.D."/>
            <person name="Schwartz D.C."/>
            <person name="Rogers J."/>
            <person name="Quetier F."/>
            <person name="Town C.D."/>
            <person name="Roe B.A."/>
        </authorList>
    </citation>
    <scope>NUCLEOTIDE SEQUENCE [LARGE SCALE GENOMIC DNA]</scope>
    <source>
        <strain evidence="3">A17</strain>
        <strain evidence="4 5">cv. Jemalong A17</strain>
    </source>
</reference>
<reference evidence="3 5" key="2">
    <citation type="journal article" date="2014" name="BMC Genomics">
        <title>An improved genome release (version Mt4.0) for the model legume Medicago truncatula.</title>
        <authorList>
            <person name="Tang H."/>
            <person name="Krishnakumar V."/>
            <person name="Bidwell S."/>
            <person name="Rosen B."/>
            <person name="Chan A."/>
            <person name="Zhou S."/>
            <person name="Gentzbittel L."/>
            <person name="Childs K.L."/>
            <person name="Yandell M."/>
            <person name="Gundlach H."/>
            <person name="Mayer K.F."/>
            <person name="Schwartz D.C."/>
            <person name="Town C.D."/>
        </authorList>
    </citation>
    <scope>GENOME REANNOTATION</scope>
    <source>
        <strain evidence="4 5">cv. Jemalong A17</strain>
    </source>
</reference>
<evidence type="ECO:0000259" key="2">
    <source>
        <dbReference type="Pfam" id="PF22527"/>
    </source>
</evidence>
<dbReference type="Pfam" id="PF22527">
    <property type="entry name" value="DEXQc_Suv3"/>
    <property type="match status" value="1"/>
</dbReference>
<feature type="region of interest" description="Disordered" evidence="1">
    <location>
        <begin position="91"/>
        <end position="159"/>
    </location>
</feature>
<evidence type="ECO:0000313" key="3">
    <source>
        <dbReference type="EMBL" id="AES68684.1"/>
    </source>
</evidence>